<reference evidence="1" key="2">
    <citation type="submission" date="2019-04" db="EMBL/GenBank/DDBJ databases">
        <authorList>
            <person name="Kok C.R."/>
            <person name="Hutkins R."/>
        </authorList>
    </citation>
    <scope>NUCLEOTIDE SEQUENCE</scope>
    <source>
        <strain evidence="1">CR15</strain>
    </source>
</reference>
<dbReference type="Proteomes" id="UP000315512">
    <property type="component" value="Unassembled WGS sequence"/>
</dbReference>
<dbReference type="EMBL" id="SZNG01000006">
    <property type="protein sequence ID" value="TPH36251.1"/>
    <property type="molecule type" value="Genomic_DNA"/>
</dbReference>
<sequence>MSSCIRNLQAIPCRVGSASVACGSVKCLPMAKTVIRVMFDDATAAEGFLERCRGEGLDAVVEDARPIGTVKRNGPGLASWLKAHPGWHVVAESVNRRAAWAAAWKIRHGERRGFEDGLWDAQAQNRDGRWVVIARRASKRRNIPGEGMDPLF</sequence>
<name>A0AA46JZI5_BIFLL</name>
<evidence type="ECO:0000313" key="1">
    <source>
        <dbReference type="EMBL" id="TPH36251.1"/>
    </source>
</evidence>
<evidence type="ECO:0000313" key="2">
    <source>
        <dbReference type="Proteomes" id="UP000315512"/>
    </source>
</evidence>
<proteinExistence type="predicted"/>
<comment type="caution">
    <text evidence="1">The sequence shown here is derived from an EMBL/GenBank/DDBJ whole genome shotgun (WGS) entry which is preliminary data.</text>
</comment>
<organism evidence="1 2">
    <name type="scientific">Bifidobacterium longum subsp. longum</name>
    <dbReference type="NCBI Taxonomy" id="1679"/>
    <lineage>
        <taxon>Bacteria</taxon>
        <taxon>Bacillati</taxon>
        <taxon>Actinomycetota</taxon>
        <taxon>Actinomycetes</taxon>
        <taxon>Bifidobacteriales</taxon>
        <taxon>Bifidobacteriaceae</taxon>
        <taxon>Bifidobacterium</taxon>
    </lineage>
</organism>
<accession>A0AA46JZI5</accession>
<protein>
    <submittedName>
        <fullName evidence="1">Uncharacterized protein</fullName>
    </submittedName>
</protein>
<reference evidence="1" key="1">
    <citation type="journal article" date="2019" name="Appl. Environ. Microbiol.">
        <title>An in vitro enrichment strategy for formulating synergistic synbiotics.</title>
        <authorList>
            <person name="Kok C.R."/>
            <person name="Quintero D.F.G."/>
            <person name="Niyirora C."/>
            <person name="Rose D."/>
            <person name="Li A."/>
            <person name="Hutkins R."/>
        </authorList>
    </citation>
    <scope>NUCLEOTIDE SEQUENCE</scope>
    <source>
        <strain evidence="1">CR15</strain>
    </source>
</reference>
<gene>
    <name evidence="1" type="ORF">FCO76_05575</name>
</gene>
<dbReference type="AlphaFoldDB" id="A0AA46JZI5"/>